<feature type="transmembrane region" description="Helical" evidence="6">
    <location>
        <begin position="163"/>
        <end position="184"/>
    </location>
</feature>
<protein>
    <submittedName>
        <fullName evidence="8">Fusaric acid resistance protein</fullName>
    </submittedName>
</protein>
<reference evidence="8 9" key="1">
    <citation type="submission" date="2016-10" db="EMBL/GenBank/DDBJ databases">
        <title>Complete genome sequences of three Cupriavidus strains isolated from various Malaysian environments.</title>
        <authorList>
            <person name="Abdullah A.A.-A."/>
            <person name="Shafie N.A.H."/>
            <person name="Lau N.S."/>
        </authorList>
    </citation>
    <scope>NUCLEOTIDE SEQUENCE [LARGE SCALE GENOMIC DNA]</scope>
    <source>
        <strain evidence="8 9">USMAA1020</strain>
    </source>
</reference>
<proteinExistence type="predicted"/>
<dbReference type="InterPro" id="IPR049453">
    <property type="entry name" value="Memb_transporter_dom"/>
</dbReference>
<keyword evidence="9" id="KW-1185">Reference proteome</keyword>
<feature type="transmembrane region" description="Helical" evidence="6">
    <location>
        <begin position="109"/>
        <end position="126"/>
    </location>
</feature>
<evidence type="ECO:0000313" key="8">
    <source>
        <dbReference type="EMBL" id="AOZ06293.1"/>
    </source>
</evidence>
<feature type="region of interest" description="Disordered" evidence="5">
    <location>
        <begin position="624"/>
        <end position="645"/>
    </location>
</feature>
<feature type="domain" description="Integral membrane bound transporter" evidence="7">
    <location>
        <begin position="385"/>
        <end position="513"/>
    </location>
</feature>
<feature type="transmembrane region" description="Helical" evidence="6">
    <location>
        <begin position="503"/>
        <end position="521"/>
    </location>
</feature>
<evidence type="ECO:0000256" key="6">
    <source>
        <dbReference type="SAM" id="Phobius"/>
    </source>
</evidence>
<evidence type="ECO:0000256" key="4">
    <source>
        <dbReference type="ARBA" id="ARBA00023136"/>
    </source>
</evidence>
<comment type="subcellular location">
    <subcellularLocation>
        <location evidence="1">Membrane</location>
        <topology evidence="1">Multi-pass membrane protein</topology>
    </subcellularLocation>
</comment>
<dbReference type="Pfam" id="PF13515">
    <property type="entry name" value="FUSC_2"/>
    <property type="match status" value="1"/>
</dbReference>
<feature type="transmembrane region" description="Helical" evidence="6">
    <location>
        <begin position="133"/>
        <end position="151"/>
    </location>
</feature>
<feature type="transmembrane region" description="Helical" evidence="6">
    <location>
        <begin position="471"/>
        <end position="491"/>
    </location>
</feature>
<sequence length="684" mass="70303">MARPAAEPAAPVDPAGPAGPGAAGILRLLGPLPGRLELTTRVAAAAALTVLVTSLYGTPEAAISAYLVFFLNRADRTSSVVMSIGALVLISLVIGLVLLVAMASIDWPLWRVMWMTVLSAGLLFLTSASKLRPVGAILAMIVGFGLDQLGLAPVGEAATRALLYAWLMVAIPIGANVAINLLMAPSPRRLAGRRLAAGLRLAADELRAPASTAPALQACLREGLEPVAGWLKLARLEGSVTPADAAALHQVLASTTTILLAAQLAGREPAARLPAAIAAALADSLEAMAAMLHAGGYPVEIEPPLAPAAVAGLPPLARAVAVELQQAMVGFAAPAPMPVPTTAAEGGSKAGAGSARKGGFLLPDAFTNPVHVRYALKTTAAAMFCYLLYAQLDWPGIHTCFITCYVVSLGTTAETVEKLTLRIAGCAVGAVFGTAALVFVTPALTSIGGLIALVFAGAWLSAWVAEGSPRIAYAGFQIAFAFFLCVLQGAAPGFDLTIARDRVIGILVGNLAVYLVFTRLWPVSIAASIDAALDELWRQWERLLGGAGPEPRGAVVAGLLARQGQLGEHIALARYEPAGIRPASAWLAERRLALARAEAVAGPLALLAVRWPGDAGAVERLRRAAGHSRGAPPLEAGATTMASGARSDDGLRASLLALIDQRLTAVAPAPAPDDPRESPIHAPT</sequence>
<feature type="transmembrane region" description="Helical" evidence="6">
    <location>
        <begin position="419"/>
        <end position="440"/>
    </location>
</feature>
<evidence type="ECO:0000259" key="7">
    <source>
        <dbReference type="Pfam" id="PF13515"/>
    </source>
</evidence>
<feature type="transmembrane region" description="Helical" evidence="6">
    <location>
        <begin position="42"/>
        <end position="68"/>
    </location>
</feature>
<dbReference type="EMBL" id="CP017754">
    <property type="protein sequence ID" value="AOZ06293.1"/>
    <property type="molecule type" value="Genomic_DNA"/>
</dbReference>
<keyword evidence="2 6" id="KW-0812">Transmembrane</keyword>
<keyword evidence="3 6" id="KW-1133">Transmembrane helix</keyword>
<evidence type="ECO:0000256" key="3">
    <source>
        <dbReference type="ARBA" id="ARBA00022989"/>
    </source>
</evidence>
<dbReference type="RefSeq" id="WP_071069408.1">
    <property type="nucleotide sequence ID" value="NZ_CP017754.1"/>
</dbReference>
<gene>
    <name evidence="8" type="ORF">BKK80_10945</name>
</gene>
<evidence type="ECO:0000256" key="2">
    <source>
        <dbReference type="ARBA" id="ARBA00022692"/>
    </source>
</evidence>
<evidence type="ECO:0000313" key="9">
    <source>
        <dbReference type="Proteomes" id="UP000177515"/>
    </source>
</evidence>
<evidence type="ECO:0000256" key="5">
    <source>
        <dbReference type="SAM" id="MobiDB-lite"/>
    </source>
</evidence>
<keyword evidence="4 6" id="KW-0472">Membrane</keyword>
<evidence type="ECO:0000256" key="1">
    <source>
        <dbReference type="ARBA" id="ARBA00004141"/>
    </source>
</evidence>
<dbReference type="Proteomes" id="UP000177515">
    <property type="component" value="Chromosome 1"/>
</dbReference>
<feature type="transmembrane region" description="Helical" evidence="6">
    <location>
        <begin position="80"/>
        <end position="103"/>
    </location>
</feature>
<name>A0ABN4TMS7_9BURK</name>
<feature type="transmembrane region" description="Helical" evidence="6">
    <location>
        <begin position="446"/>
        <end position="464"/>
    </location>
</feature>
<organism evidence="8 9">
    <name type="scientific">Cupriavidus malaysiensis</name>
    <dbReference type="NCBI Taxonomy" id="367825"/>
    <lineage>
        <taxon>Bacteria</taxon>
        <taxon>Pseudomonadati</taxon>
        <taxon>Pseudomonadota</taxon>
        <taxon>Betaproteobacteria</taxon>
        <taxon>Burkholderiales</taxon>
        <taxon>Burkholderiaceae</taxon>
        <taxon>Cupriavidus</taxon>
    </lineage>
</organism>
<accession>A0ABN4TMS7</accession>